<name>A0A2A7U1X2_EDWTA</name>
<organism evidence="1 2">
    <name type="scientific">Edwardsiella tarda</name>
    <dbReference type="NCBI Taxonomy" id="636"/>
    <lineage>
        <taxon>Bacteria</taxon>
        <taxon>Pseudomonadati</taxon>
        <taxon>Pseudomonadota</taxon>
        <taxon>Gammaproteobacteria</taxon>
        <taxon>Enterobacterales</taxon>
        <taxon>Hafniaceae</taxon>
        <taxon>Edwardsiella</taxon>
    </lineage>
</organism>
<dbReference type="Proteomes" id="UP000219788">
    <property type="component" value="Unassembled WGS sequence"/>
</dbReference>
<proteinExistence type="predicted"/>
<accession>A0A2A7U1X2</accession>
<evidence type="ECO:0000313" key="2">
    <source>
        <dbReference type="Proteomes" id="UP000219788"/>
    </source>
</evidence>
<sequence length="232" mass="25544">MFKWELMADQRNHRGWVGVGAIALAMGLSATAAWGAAPSSASSVERSLLSGIPVPGGSGTINVTGHLINSSCAVSVDKNSAEFTLSQSQVQTAVLNDVLATLPFTFTLAQCANMPVVFMLKMSNSQDYSYSFDKIDSLIYRLFLFANNINQEQWQGIERSQTKSLVINENGGIPLRNYNTAQRAALLFTPLTEIERFTINMVIVKTLGEHNYTPISDLDEITTSFTYEFTYF</sequence>
<comment type="caution">
    <text evidence="1">The sequence shown here is derived from an EMBL/GenBank/DDBJ whole genome shotgun (WGS) entry which is preliminary data.</text>
</comment>
<dbReference type="InterPro" id="IPR008966">
    <property type="entry name" value="Adhesion_dom_sf"/>
</dbReference>
<evidence type="ECO:0000313" key="1">
    <source>
        <dbReference type="EMBL" id="PEH72297.1"/>
    </source>
</evidence>
<protein>
    <submittedName>
        <fullName evidence="1">Type-1 fimbrial protein, a chain</fullName>
    </submittedName>
</protein>
<dbReference type="AlphaFoldDB" id="A0A2A7U1X2"/>
<dbReference type="EMBL" id="PDDV01000013">
    <property type="protein sequence ID" value="PEH72297.1"/>
    <property type="molecule type" value="Genomic_DNA"/>
</dbReference>
<gene>
    <name evidence="1" type="ORF">CRM76_10355</name>
</gene>
<dbReference type="SUPFAM" id="SSF49401">
    <property type="entry name" value="Bacterial adhesins"/>
    <property type="match status" value="1"/>
</dbReference>
<reference evidence="2" key="1">
    <citation type="submission" date="2017-09" db="EMBL/GenBank/DDBJ databases">
        <title>FDA dAtabase for Regulatory Grade micrObial Sequences (FDA-ARGOS): Supporting development and validation of Infectious Disease Dx tests.</title>
        <authorList>
            <person name="Goldberg B."/>
            <person name="Campos J."/>
            <person name="Tallon L."/>
            <person name="Sadzewicz L."/>
            <person name="Ott S."/>
            <person name="Zhao X."/>
            <person name="Nagaraj S."/>
            <person name="Vavikolanu K."/>
            <person name="Aluvathingal J."/>
            <person name="Nadendla S."/>
            <person name="Geyer C."/>
            <person name="Sichtig H."/>
        </authorList>
    </citation>
    <scope>NUCLEOTIDE SEQUENCE [LARGE SCALE GENOMIC DNA]</scope>
    <source>
        <strain evidence="2">FDAARGOS_370</strain>
    </source>
</reference>